<accession>A0A1B6D2T9</accession>
<proteinExistence type="predicted"/>
<reference evidence="2" key="1">
    <citation type="submission" date="2015-12" db="EMBL/GenBank/DDBJ databases">
        <title>De novo transcriptome assembly of four potential Pierce s Disease insect vectors from Arizona vineyards.</title>
        <authorList>
            <person name="Tassone E.E."/>
        </authorList>
    </citation>
    <scope>NUCLEOTIDE SEQUENCE</scope>
</reference>
<protein>
    <submittedName>
        <fullName evidence="2">Uncharacterized protein</fullName>
    </submittedName>
</protein>
<dbReference type="EMBL" id="GEDC01017301">
    <property type="protein sequence ID" value="JAS19997.1"/>
    <property type="molecule type" value="Transcribed_RNA"/>
</dbReference>
<feature type="region of interest" description="Disordered" evidence="1">
    <location>
        <begin position="20"/>
        <end position="43"/>
    </location>
</feature>
<feature type="non-terminal residue" evidence="2">
    <location>
        <position position="115"/>
    </location>
</feature>
<gene>
    <name evidence="2" type="ORF">g.4854</name>
</gene>
<dbReference type="AlphaFoldDB" id="A0A1B6D2T9"/>
<name>A0A1B6D2T9_9HEMI</name>
<organism evidence="2">
    <name type="scientific">Clastoptera arizonana</name>
    <name type="common">Arizona spittle bug</name>
    <dbReference type="NCBI Taxonomy" id="38151"/>
    <lineage>
        <taxon>Eukaryota</taxon>
        <taxon>Metazoa</taxon>
        <taxon>Ecdysozoa</taxon>
        <taxon>Arthropoda</taxon>
        <taxon>Hexapoda</taxon>
        <taxon>Insecta</taxon>
        <taxon>Pterygota</taxon>
        <taxon>Neoptera</taxon>
        <taxon>Paraneoptera</taxon>
        <taxon>Hemiptera</taxon>
        <taxon>Auchenorrhyncha</taxon>
        <taxon>Cercopoidea</taxon>
        <taxon>Clastopteridae</taxon>
        <taxon>Clastoptera</taxon>
    </lineage>
</organism>
<feature type="non-terminal residue" evidence="2">
    <location>
        <position position="1"/>
    </location>
</feature>
<evidence type="ECO:0000313" key="2">
    <source>
        <dbReference type="EMBL" id="JAS19997.1"/>
    </source>
</evidence>
<sequence>YIGDNITYYMTVLLTGQSKDGDFTGEGGQKASQSTSLARPPGRVVDEVHPAIVAVHNGYEQQVRAHQQVPQGQVLDEEGVYLIAVCVAGAPYDYHDITHCCDASQQPHTQAQDDV</sequence>
<evidence type="ECO:0000256" key="1">
    <source>
        <dbReference type="SAM" id="MobiDB-lite"/>
    </source>
</evidence>